<evidence type="ECO:0000259" key="2">
    <source>
        <dbReference type="Pfam" id="PF00582"/>
    </source>
</evidence>
<feature type="domain" description="UspA" evidence="2">
    <location>
        <begin position="3"/>
        <end position="141"/>
    </location>
</feature>
<organism evidence="3 4">
    <name type="scientific">Sinobacterium norvegicum</name>
    <dbReference type="NCBI Taxonomy" id="1641715"/>
    <lineage>
        <taxon>Bacteria</taxon>
        <taxon>Pseudomonadati</taxon>
        <taxon>Pseudomonadota</taxon>
        <taxon>Gammaproteobacteria</taxon>
        <taxon>Cellvibrionales</taxon>
        <taxon>Spongiibacteraceae</taxon>
        <taxon>Sinobacterium</taxon>
    </lineage>
</organism>
<dbReference type="EMBL" id="CAKLPX010000001">
    <property type="protein sequence ID" value="CAH0991249.1"/>
    <property type="molecule type" value="Genomic_DNA"/>
</dbReference>
<keyword evidence="4" id="KW-1185">Reference proteome</keyword>
<proteinExistence type="inferred from homology"/>
<dbReference type="Proteomes" id="UP000838100">
    <property type="component" value="Unassembled WGS sequence"/>
</dbReference>
<sequence>MTTLLAAIDLEDTPSALQVLAKAKTMAHNSGASLHVVHVVPSISLAFSAAMSLGVITDEAAEIARENANAARQLLLDLVGADIAPEHCHVVEGKGAEKIYQQAGQLGADTVVVGSKTAGILALGSVTHRLLTLAKFDVMVVNIV</sequence>
<dbReference type="InterPro" id="IPR014729">
    <property type="entry name" value="Rossmann-like_a/b/a_fold"/>
</dbReference>
<evidence type="ECO:0000313" key="4">
    <source>
        <dbReference type="Proteomes" id="UP000838100"/>
    </source>
</evidence>
<protein>
    <recommendedName>
        <fullName evidence="2">UspA domain-containing protein</fullName>
    </recommendedName>
</protein>
<accession>A0ABN8EGZ8</accession>
<dbReference type="SUPFAM" id="SSF52402">
    <property type="entry name" value="Adenine nucleotide alpha hydrolases-like"/>
    <property type="match status" value="1"/>
</dbReference>
<name>A0ABN8EGZ8_9GAMM</name>
<dbReference type="InterPro" id="IPR006016">
    <property type="entry name" value="UspA"/>
</dbReference>
<gene>
    <name evidence="3" type="ORF">SIN8267_01351</name>
</gene>
<dbReference type="PANTHER" id="PTHR46268">
    <property type="entry name" value="STRESS RESPONSE PROTEIN NHAX"/>
    <property type="match status" value="1"/>
</dbReference>
<comment type="similarity">
    <text evidence="1">Belongs to the universal stress protein A family.</text>
</comment>
<dbReference type="RefSeq" id="WP_237443906.1">
    <property type="nucleotide sequence ID" value="NZ_CAKLPX010000001.1"/>
</dbReference>
<reference evidence="3" key="1">
    <citation type="submission" date="2021-12" db="EMBL/GenBank/DDBJ databases">
        <authorList>
            <person name="Rodrigo-Torres L."/>
            <person name="Arahal R. D."/>
            <person name="Lucena T."/>
        </authorList>
    </citation>
    <scope>NUCLEOTIDE SEQUENCE</scope>
    <source>
        <strain evidence="3">CECT 8267</strain>
    </source>
</reference>
<evidence type="ECO:0000256" key="1">
    <source>
        <dbReference type="ARBA" id="ARBA00008791"/>
    </source>
</evidence>
<dbReference type="Gene3D" id="3.40.50.620">
    <property type="entry name" value="HUPs"/>
    <property type="match status" value="1"/>
</dbReference>
<dbReference type="PANTHER" id="PTHR46268:SF6">
    <property type="entry name" value="UNIVERSAL STRESS PROTEIN UP12"/>
    <property type="match status" value="1"/>
</dbReference>
<evidence type="ECO:0000313" key="3">
    <source>
        <dbReference type="EMBL" id="CAH0991249.1"/>
    </source>
</evidence>
<dbReference type="Pfam" id="PF00582">
    <property type="entry name" value="Usp"/>
    <property type="match status" value="1"/>
</dbReference>
<dbReference type="CDD" id="cd00293">
    <property type="entry name" value="USP-like"/>
    <property type="match status" value="1"/>
</dbReference>
<comment type="caution">
    <text evidence="3">The sequence shown here is derived from an EMBL/GenBank/DDBJ whole genome shotgun (WGS) entry which is preliminary data.</text>
</comment>